<organism evidence="4 5">
    <name type="scientific">Pseudorhodobacter turbinis</name>
    <dbReference type="NCBI Taxonomy" id="2500533"/>
    <lineage>
        <taxon>Bacteria</taxon>
        <taxon>Pseudomonadati</taxon>
        <taxon>Pseudomonadota</taxon>
        <taxon>Alphaproteobacteria</taxon>
        <taxon>Rhodobacterales</taxon>
        <taxon>Paracoccaceae</taxon>
        <taxon>Pseudorhodobacter</taxon>
    </lineage>
</organism>
<proteinExistence type="predicted"/>
<feature type="region of interest" description="Disordered" evidence="1">
    <location>
        <begin position="1"/>
        <end position="21"/>
    </location>
</feature>
<geneLocation type="plasmid" evidence="4 5">
    <name>unnamed1</name>
</geneLocation>
<dbReference type="Proteomes" id="UP000298631">
    <property type="component" value="Plasmid unnamed1"/>
</dbReference>
<sequence>MDDPTPGHDGPRPDRCDFIGPPQPALLLERPRKPRLKPKSAVRPHRRGTFWLVPTLIFLSLAVVFVGLALTGKPIRLPVWMVVEAEQRMNTALQDLTREGTAISVGGAVFVVDTDWVPRLRLEDVRLLEKSGETAVSLPELRVALDPAALMSGQIRLRSLRLIGPRINLRRLEDGQFDLAFEVPRQPHQTIGLSGLIKTLVAVFDQPLLSHLRLIEAQALTFRIEDRMLDRVWDLGDGRLQLVNRGDELAVELGVSVTGDQAAQAVVTLIAAKADASARMTVTVDRVAAADIAVQAAPLAWLGVLDAPISGQIASTLDQQGALSSLDASLTLDKGALQPTPDTKPVAFEGASVFFGYDPARERLDLREWTVNSQDLALSASGHAYLPGVTTGIPQNILAQIQIDRLQLDPQDALEEAVVFDQGALDFRVRMNPFGIDIGQASLIQKGQRLQASGVVEAGPEGWSVAVDASLDHIARDGLLAVWPSRIVPKTRVWVADNVQEGQLSNLHAGFRSAPGAEPRFSLGYDFSGGNVRFLKTLPPIQNGRGYSVVEGKSYSMVIEEGAVTAPSGGEVDVAGSIFAVGDVTQKPARAHIGVKARGGLTAALSLLDQKPFEFMTKAKLPVDLGDGRVEVAGQIHMPLRKGVKIHDVDFDVAGAITAFSSDRLVPGRELRAERLVVGVTPAGMEITGKGALQDVPFEGRFSKVFTPEAKGISEVEGRAELSHSAAAKLNVNLPDGLLTGRGFADFVVDLHQGQAPKLTLRSDLAGVGMGIPALGWSKSQTSKGNLALDLTLGKPANVDSLSLDAAGLQVKGQIGLVDGGGMGVARLSSVRLDKWLDAQMELTGRGTGQTPAVVITGGMLDLRGLPARDGTGQAQASAPMTIALDQLVVTNGLSLSGFQTTITPKAGGVAGDFTGRVNGQTRIAGSLAPSLKGTAVRIRSNDAGSVFSAAKVFPNAEGGALDLILTPTGSKGSYDGSLKMQNIRIRKAPALAELINAISVVGLLDQLQSGGLLFDEAEAIFRLTPRTIQINRASAVGASLGVSLSGLYVLTGGRLDLQGVVSPIYLLNQIGSFFTRKGEGLFGFSYTIQGTAKIPEVSVNPLSILTPGMFREIFRSPPPQLEPTE</sequence>
<gene>
    <name evidence="4" type="ORF">EOK75_13260</name>
</gene>
<feature type="compositionally biased region" description="Basic and acidic residues" evidence="1">
    <location>
        <begin position="1"/>
        <end position="17"/>
    </location>
</feature>
<keyword evidence="5" id="KW-1185">Reference proteome</keyword>
<dbReference type="Pfam" id="PF05170">
    <property type="entry name" value="AsmA"/>
    <property type="match status" value="1"/>
</dbReference>
<protein>
    <submittedName>
        <fullName evidence="4">AsmA family protein</fullName>
    </submittedName>
</protein>
<evidence type="ECO:0000259" key="3">
    <source>
        <dbReference type="Pfam" id="PF05170"/>
    </source>
</evidence>
<dbReference type="KEGG" id="pseb:EOK75_13260"/>
<feature type="transmembrane region" description="Helical" evidence="2">
    <location>
        <begin position="49"/>
        <end position="70"/>
    </location>
</feature>
<reference evidence="4 5" key="1">
    <citation type="submission" date="2019-05" db="EMBL/GenBank/DDBJ databases">
        <title>Pseudorhodobacter turbinis sp. nov., isolated from the gut of the Korean turban shell.</title>
        <authorList>
            <person name="Jeong Y.-S."/>
            <person name="Kang W.-R."/>
            <person name="Bae J.-W."/>
        </authorList>
    </citation>
    <scope>NUCLEOTIDE SEQUENCE [LARGE SCALE GENOMIC DNA]</scope>
    <source>
        <strain evidence="4 5">S12M18</strain>
        <plasmid evidence="4 5">unnamed1</plasmid>
    </source>
</reference>
<feature type="domain" description="AsmA" evidence="3">
    <location>
        <begin position="115"/>
        <end position="188"/>
    </location>
</feature>
<keyword evidence="2" id="KW-1133">Transmembrane helix</keyword>
<name>A0A4P8EIM0_9RHOB</name>
<dbReference type="EMBL" id="CP039965">
    <property type="protein sequence ID" value="QCO56779.1"/>
    <property type="molecule type" value="Genomic_DNA"/>
</dbReference>
<keyword evidence="2" id="KW-0472">Membrane</keyword>
<evidence type="ECO:0000313" key="5">
    <source>
        <dbReference type="Proteomes" id="UP000298631"/>
    </source>
</evidence>
<accession>A0A4P8EIM0</accession>
<dbReference type="RefSeq" id="WP_137194557.1">
    <property type="nucleotide sequence ID" value="NZ_CP039965.1"/>
</dbReference>
<evidence type="ECO:0000313" key="4">
    <source>
        <dbReference type="EMBL" id="QCO56779.1"/>
    </source>
</evidence>
<keyword evidence="2" id="KW-0812">Transmembrane</keyword>
<evidence type="ECO:0000256" key="2">
    <source>
        <dbReference type="SAM" id="Phobius"/>
    </source>
</evidence>
<dbReference type="InterPro" id="IPR007844">
    <property type="entry name" value="AsmA"/>
</dbReference>
<dbReference type="OrthoDB" id="7161641at2"/>
<evidence type="ECO:0000256" key="1">
    <source>
        <dbReference type="SAM" id="MobiDB-lite"/>
    </source>
</evidence>
<keyword evidence="4" id="KW-0614">Plasmid</keyword>
<dbReference type="AlphaFoldDB" id="A0A4P8EIM0"/>